<keyword evidence="1" id="KW-1133">Transmembrane helix</keyword>
<evidence type="ECO:0000256" key="1">
    <source>
        <dbReference type="SAM" id="Phobius"/>
    </source>
</evidence>
<evidence type="ECO:0008006" key="4">
    <source>
        <dbReference type="Google" id="ProtNLM"/>
    </source>
</evidence>
<feature type="transmembrane region" description="Helical" evidence="1">
    <location>
        <begin position="36"/>
        <end position="66"/>
    </location>
</feature>
<keyword evidence="1" id="KW-0472">Membrane</keyword>
<evidence type="ECO:0000313" key="3">
    <source>
        <dbReference type="Proteomes" id="UP000005953"/>
    </source>
</evidence>
<proteinExistence type="predicted"/>
<feature type="transmembrane region" description="Helical" evidence="1">
    <location>
        <begin position="6"/>
        <end position="24"/>
    </location>
</feature>
<keyword evidence="3" id="KW-1185">Reference proteome</keyword>
<dbReference type="SUPFAM" id="SSF55729">
    <property type="entry name" value="Acyl-CoA N-acyltransferases (Nat)"/>
    <property type="match status" value="1"/>
</dbReference>
<evidence type="ECO:0000313" key="2">
    <source>
        <dbReference type="EMBL" id="EAR11342.1"/>
    </source>
</evidence>
<keyword evidence="1" id="KW-0812">Transmembrane</keyword>
<dbReference type="AlphaFoldDB" id="A4B9P1"/>
<accession>A4B9P1</accession>
<name>A4B9P1_9GAMM</name>
<dbReference type="RefSeq" id="WP_008044938.1">
    <property type="nucleotide sequence ID" value="NZ_CH724151.1"/>
</dbReference>
<protein>
    <recommendedName>
        <fullName evidence="4">N-acetyltransferase domain-containing protein</fullName>
    </recommendedName>
</protein>
<comment type="caution">
    <text evidence="2">The sequence shown here is derived from an EMBL/GenBank/DDBJ whole genome shotgun (WGS) entry which is preliminary data.</text>
</comment>
<dbReference type="HOGENOM" id="CLU_111897_0_0_6"/>
<organism evidence="2 3">
    <name type="scientific">Reinekea blandensis MED297</name>
    <dbReference type="NCBI Taxonomy" id="314283"/>
    <lineage>
        <taxon>Bacteria</taxon>
        <taxon>Pseudomonadati</taxon>
        <taxon>Pseudomonadota</taxon>
        <taxon>Gammaproteobacteria</taxon>
        <taxon>Oceanospirillales</taxon>
        <taxon>Saccharospirillaceae</taxon>
        <taxon>Reinekea</taxon>
    </lineage>
</organism>
<sequence length="210" mass="24353">MSPLELFGYLGSVLIAISLMMSNIKRLRWINLAGAAVFSAYGFLIGALPVFLLNGWIVVVDIYYLVRMYQFRDDFDMVRLSSVHTPLFQLLMKRYGDDMNIYFPKATIEAMENATAMLIFRNMKPVGLFVYQSVQGQPGTIEVLVDYVIPQERDFKTAQYLFTHHTSELRRLDIKTIISKSERPQHIDYLKRMGFTQQDDRMVLDLREGS</sequence>
<dbReference type="STRING" id="314283.MED297_20682"/>
<gene>
    <name evidence="2" type="ORF">MED297_20682</name>
</gene>
<dbReference type="EMBL" id="AAOE01000001">
    <property type="protein sequence ID" value="EAR11342.1"/>
    <property type="molecule type" value="Genomic_DNA"/>
</dbReference>
<dbReference type="OrthoDB" id="677174at2"/>
<dbReference type="InterPro" id="IPR016181">
    <property type="entry name" value="Acyl_CoA_acyltransferase"/>
</dbReference>
<reference evidence="2 3" key="1">
    <citation type="submission" date="2006-02" db="EMBL/GenBank/DDBJ databases">
        <authorList>
            <person name="Pinhassi J."/>
            <person name="Pedros-Alio C."/>
            <person name="Ferriera S."/>
            <person name="Johnson J."/>
            <person name="Kravitz S."/>
            <person name="Halpern A."/>
            <person name="Remington K."/>
            <person name="Beeson K."/>
            <person name="Tran B."/>
            <person name="Rogers Y.-H."/>
            <person name="Friedman R."/>
            <person name="Venter J.C."/>
        </authorList>
    </citation>
    <scope>NUCLEOTIDE SEQUENCE [LARGE SCALE GENOMIC DNA]</scope>
    <source>
        <strain evidence="2 3">MED297</strain>
    </source>
</reference>
<dbReference type="Proteomes" id="UP000005953">
    <property type="component" value="Unassembled WGS sequence"/>
</dbReference>